<dbReference type="SMART" id="SM00214">
    <property type="entry name" value="VWC"/>
    <property type="match status" value="2"/>
</dbReference>
<keyword evidence="6" id="KW-1015">Disulfide bond</keyword>
<keyword evidence="5" id="KW-0325">Glycoprotein</keyword>
<protein>
    <submittedName>
        <fullName evidence="11">Extracellular matrix protein FRAS1</fullName>
    </submittedName>
</protein>
<feature type="domain" description="TNFR-Cys" evidence="9">
    <location>
        <begin position="236"/>
        <end position="296"/>
    </location>
</feature>
<evidence type="ECO:0000256" key="1">
    <source>
        <dbReference type="ARBA" id="ARBA00005529"/>
    </source>
</evidence>
<dbReference type="SMART" id="SM00181">
    <property type="entry name" value="EGF"/>
    <property type="match status" value="10"/>
</dbReference>
<reference evidence="11" key="1">
    <citation type="submission" date="2020-07" db="EMBL/GenBank/DDBJ databases">
        <title>Multicomponent nature underlies the extraordinary mechanical properties of spider dragline silk.</title>
        <authorList>
            <person name="Kono N."/>
            <person name="Nakamura H."/>
            <person name="Mori M."/>
            <person name="Yoshida Y."/>
            <person name="Ohtoshi R."/>
            <person name="Malay A.D."/>
            <person name="Moran D.A.P."/>
            <person name="Tomita M."/>
            <person name="Numata K."/>
            <person name="Arakawa K."/>
        </authorList>
    </citation>
    <scope>NUCLEOTIDE SEQUENCE</scope>
</reference>
<dbReference type="InterPro" id="IPR051561">
    <property type="entry name" value="FRAS1_ECM"/>
</dbReference>
<dbReference type="PROSITE" id="PS01208">
    <property type="entry name" value="VWFC_1"/>
    <property type="match status" value="1"/>
</dbReference>
<dbReference type="Gene3D" id="2.10.220.10">
    <property type="entry name" value="Hormone Receptor, Insulin-like Growth Factor Receptor 1, Chain A, domain 2"/>
    <property type="match status" value="9"/>
</dbReference>
<dbReference type="EMBL" id="BMAO01004538">
    <property type="protein sequence ID" value="GFQ95309.1"/>
    <property type="molecule type" value="Genomic_DNA"/>
</dbReference>
<name>A0A8X6G6B7_TRICU</name>
<keyword evidence="2" id="KW-0732">Signal</keyword>
<feature type="repeat" description="CSPG" evidence="7">
    <location>
        <begin position="1714"/>
        <end position="1815"/>
    </location>
</feature>
<dbReference type="SUPFAM" id="SSF57184">
    <property type="entry name" value="Growth factor receptor domain"/>
    <property type="match status" value="5"/>
</dbReference>
<sequence length="3721" mass="417578">DGDAWNSSCNLCQCQSKNVTCTKIACPVIDCSAVETLTHYDNCCPQCDHLKKPCFDGPVRYIHNDVWYSQLNCILHQCQNGVIIPFIVQCPSIACSQAKKLKTIPGECCPKCVYDCSITRNKLGKINTTGECVDGDLDTSTSKNCVSIPGSKEKLNVRQKDQCTLCVSNNNEEKCYSRKCPACGLNPHSFPKHPCCSCIQNICAGECVSCLKSDQSYCLDCKDRNRFLHKGNCMIECPDGYYGDENKECKSCSPSCKTCFGNMTSQCSSCENGYLLQKGRCVKSCNSNFYASEGYCFECHESCLSCVGPNSSDCISCALSGQLLQDGTCVDECIGHFYVADGYCLACNESCARCLKDGTCQFCEDSFYLEEEYCVPECTPGYYKFIDAYCLPCHDECQSCFGPLPYQCTSCPFGQFLLENSCVWDCGQGYFGDLGAGICGTCHPDCRSCLGGASKDKCLTCSSGYLLPYIGTHFGNCVEECPTGYYLTDNGNCAMCYEMCETCYGSNDTDCTSCNSPLFLKEGKCVPHCSNGYFQDGGICYACHPSCATCYGFNDDECYTCPFGRTFKYGKCIPSCGEGSYMNSDNICTSCHDSCSNCLLNSTDGSGVQCLQCKNQQLSVLYGECVPDCPSNFYLNSYRICQECHPSCATCERNGATSCVTCWNGSFLTHLGTCEAQCHQGYFPSNGFCQACSINCHHCVSAKECLQCKGDLVLQFGECLPLCSNQHYVDGVSRQCTECSWECNTCRGQSETDCTSCMAGKFFQDGSCVKNCSDGFFEKGNACEPCDLKCTTCSNLNKCTSCNVPLLLNNGECVDDCGTGQYADYEALKCKSCSSGCAFCSSFDECFLCKDGYQLHNSTCFQLCPENYFEDSVFRICKRSFGTPSLIINNNMLVHPGSSMLITNSVFNMSHIDSEKLYVIVRNLPQNSHLQTMTNRAEKIMLKPGDNFTSKQLEDGWVFFKHFDGMPILGDLTLKISDGHKSSNDIVLPTQIISKFPPQIQQIDYIVISEESLIIIDPSILFVEDKDNIADVTLNFIQGPCLGKLLLMPNETEVSTITYEEYAKSQLAFKSLKTTAVYEDGFIVQAFDGFNSRITDVKLIILPKYSDDLVIVRNKSFYFEPGETFGLTNDFLLSVGENLKPSDVVYTINRSMNPAIGRFFKLSNDGKNKEFKEEQIIFTQAEIDNDLIFYNHPYNISSKLKIKAENRLSKFSIDFDFEVIPLKQEFDIPMEANQFGMMVLQNHPATISNDHLLVEVIGVPPSDIVYMITKKLLKEEGFLENFDQPGVRLQSFTQNDIDNLKIVYHPPPYGGASEKQFMFQFVVIDAKSGSQLSPVQNFTITVTPPNTDFTSPASSIDYESTILVTQGQSVKLGQNWLSTIGHELPDDQLEVVLTNAPQYGILVQILGDTKTELAEEDGFSFTSIIDDMFYEHDGSNNLHDSAVFSIMGGRHSSLNRVKFEISPNDRESPVILDSTTLMGSVTEGKSLNLQRYHMAFTDLISGDSDISFTLLSMPKYGILEKQENGDYYMLKPNDQFTQLDINEKQIRYSANLGIGDDTVRDFLYFDVSDASGNVQSNQVLTMKVKPRIKQPPVLKVVSDVQVNEGGEAVIQPGVFTVFDPDSSLSDLVVVIEKQPDYGFIENSRPIPGAENDLAGIPISSFPYIDLVEGYIKYMQAGHQGMEPEQDTVYIRIDDGRLSSPQQLLNITIRPINDETPHVFSDVLFVPVGSYAKITNSTLSVVDGDTKPEQLIITFEDLPKNGVIKKLKKNSLNFKNSNTLSKQDSFSFQDILNGLILYVHEDFKSFRNDSFGVIISDGHHNVPETISVVVVVTDREVPFLIRNLGLELSPGNSSIITNTTLCASDADSPDNLLMYSLISDPTSGQLQLFHNGEYRILSSDRYISYLNSFTQDDINHQKLKYQHNMGEPLGMHYFKFNTKDPANNTLLDQAFFITISEDIFPPMITRNTGLKVDEKGHQCISSEMLAAVDEHKKNLDLTFTIMSSPSFGYLEHKQKKGLPLTTFFMSDLKASEVCYIHTSFSSLSLDSFTFTVSDGKNSVLQTFYINITSIYDSLPAVKLNPLQLLEGNQKIITEFEIDVFDKDSRDQDVVIKVIKPPAHGVLKNAEDVIVQLFSVHDIKQGKISYLHDGSESSNDNFTINIFDEINEKYIFISNQLKNITTKDPIVFPIKIIQIDDEFPKLVKNEGIKNLKIQNNKKMNIITSDVLYTEDLDTDGKNIIYKVTLQPRLGFLQFSTKDGVKISNFSQSDINDGLVQYILKNDDFHSTEDKFIFSVEDTKPNKLFNNIFKIEWSRVSYNSSFYNISETDGFLKIPVFQSGSNRKNSVAFCKVEEMNPVSNRDAFITPVIEQVHFEENTNVKNCEFKLIDNLQFEGRKQYKILLESPSSLLGNLHIVTVDVFDEEDEPAISFAEKVFKINETGDLFHFPVIRNGDLNHELSVMCTTSDLSAHGSSASALETGSDFKSRPLNHKSFITFPVGVSEIQCSVKIIDDNLYEEEEKFQLTLSDPHPFGKLQNDIMAVVIINGPNDVPQVSLKKEHRDIFQGQKNISIQVLREGVDLSKECILFCGARMSTSSEENLLSLQEIRFKSYETTIDCQLSLNLNENSYSNGEKIVIFLNSPVGCVLSGQNALSFPLKKEKIYPIVEFSISQLSVKEDSGAIQIPVSRTKDLTQNSTLFCVTHDGSARGREDFEERYLNRKVSIISFSSNQKESACILEIYNDDIYEGKESFNVELVSHSIDTETVIGSQKTAMIEIIDPEDVTVIQLEKNEYVVAQHIFPNNISTAAVIAIIRHGDTSTVSKIRVSTIDGSASSGLDYYAKSKLLSFLPGEKRKNFEIEILYNKRRNWAVSFTVILGPDEVLNANIGNISKAVVRIASVHSTESLILPAVPLVVSLLHYDNVSKGIIENPKSGYPLICITPCDTNYPDYATTGPLCKESGINSSSISYTWEIAMPLDEERISPFEAIVDSTLFTSAHYKVLDSIYFRPQERVRCVAQPRDSNNHLGIPLQSKMVKISSDTGFCHSIMRSPYAQLNLQSQPFIATLNYINSTNLKHPNKLHIHIEIPHEDGLLPLISTYPLHNIQFLLTQNIYRQQHVCSNLQSISTSLEKNKSFLKSFNPSKNDINLAFPYHGDKCQNESGILYQHLDLKRCRWSFDAWYSMSELVELCGGTVTSDFKARDTDQTYMTVLLPLYVTYVFAAAPTGWTSLEHRTEMEFSFYYNSFLWKSGAHSDNSLNAVIGMVRVGTNTAGHMFFEFKTVAKFYGCFVLDHHTLPGVKSSVSAPNTLDVQFDLELLWSEQTFDGPIQFWRSTSKYNLKDYSGYYSLFLIPCKVTISKQISLYNGYKYLPCIAQAPERFELPVVFQQTNRPPPVTYALETFFQIFNNENVFLLNPFENSPNFQYIEYKEAFSRGENVYGRVFWSPQQGLESAYKLNINEVIVCSGKNGFAPVYDPTGKIYGKGPQYGCLIPDKNLKYKFILLDKHNPDAVTKEIHGKSFNARFIEEIPNYATLSNILGVDGFVFNIDPLYEISSSQQWFLQVIYFIKPNRKTRIHRSIDEFESPITREGNGSNIRIIFLHHLNAEEASPIAIPEMNHSQGFHIYFGLHHLLYIISALLIILGIVILRSKRSHFEEIFTFSRITRNSYAFRTLFEMPLSLGNSTHNEISEVQCKQKLKKKEVYKVKIYKPNKELYAIDNSSGTEV</sequence>
<dbReference type="OrthoDB" id="300641at2759"/>
<dbReference type="InterPro" id="IPR000742">
    <property type="entry name" value="EGF"/>
</dbReference>
<feature type="repeat" description="CSPG" evidence="7">
    <location>
        <begin position="1960"/>
        <end position="2052"/>
    </location>
</feature>
<feature type="repeat" description="CSPG" evidence="7">
    <location>
        <begin position="1468"/>
        <end position="1568"/>
    </location>
</feature>
<keyword evidence="12" id="KW-1185">Reference proteome</keyword>
<dbReference type="InterPro" id="IPR039005">
    <property type="entry name" value="CSPG_rpt"/>
</dbReference>
<keyword evidence="8" id="KW-1133">Transmembrane helix</keyword>
<feature type="repeat" description="CSPG" evidence="7">
    <location>
        <begin position="2197"/>
        <end position="2294"/>
    </location>
</feature>
<comment type="caution">
    <text evidence="11">The sequence shown here is derived from an EMBL/GenBank/DDBJ whole genome shotgun (WGS) entry which is preliminary data.</text>
</comment>
<dbReference type="SMART" id="SM00261">
    <property type="entry name" value="FU"/>
    <property type="match status" value="14"/>
</dbReference>
<dbReference type="InterPro" id="IPR001007">
    <property type="entry name" value="VWF_dom"/>
</dbReference>
<dbReference type="GO" id="GO:0009653">
    <property type="term" value="P:anatomical structure morphogenesis"/>
    <property type="evidence" value="ECO:0007669"/>
    <property type="project" value="TreeGrafter"/>
</dbReference>
<dbReference type="InterPro" id="IPR003644">
    <property type="entry name" value="Calx_beta"/>
</dbReference>
<dbReference type="PANTHER" id="PTHR45739:SF1">
    <property type="entry name" value="EXTRACELLULAR MATRIX ORGANIZING PROTEIN FRAS1"/>
    <property type="match status" value="1"/>
</dbReference>
<dbReference type="Pfam" id="PF03160">
    <property type="entry name" value="Calx-beta"/>
    <property type="match status" value="3"/>
</dbReference>
<dbReference type="PANTHER" id="PTHR45739">
    <property type="entry name" value="MATRIX PROTEIN, PUTATIVE-RELATED"/>
    <property type="match status" value="1"/>
</dbReference>
<evidence type="ECO:0000256" key="8">
    <source>
        <dbReference type="SAM" id="Phobius"/>
    </source>
</evidence>
<dbReference type="CDD" id="cd00064">
    <property type="entry name" value="FU"/>
    <property type="match status" value="11"/>
</dbReference>
<feature type="repeat" description="CSPG" evidence="7">
    <location>
        <begin position="1836"/>
        <end position="1938"/>
    </location>
</feature>
<organism evidence="11 12">
    <name type="scientific">Trichonephila clavata</name>
    <name type="common">Joro spider</name>
    <name type="synonym">Nephila clavata</name>
    <dbReference type="NCBI Taxonomy" id="2740835"/>
    <lineage>
        <taxon>Eukaryota</taxon>
        <taxon>Metazoa</taxon>
        <taxon>Ecdysozoa</taxon>
        <taxon>Arthropoda</taxon>
        <taxon>Chelicerata</taxon>
        <taxon>Arachnida</taxon>
        <taxon>Araneae</taxon>
        <taxon>Araneomorphae</taxon>
        <taxon>Entelegynae</taxon>
        <taxon>Araneoidea</taxon>
        <taxon>Nephilidae</taxon>
        <taxon>Trichonephila</taxon>
    </lineage>
</organism>
<evidence type="ECO:0000259" key="9">
    <source>
        <dbReference type="PROSITE" id="PS50050"/>
    </source>
</evidence>
<dbReference type="PROSITE" id="PS51854">
    <property type="entry name" value="CSPG"/>
    <property type="match status" value="8"/>
</dbReference>
<dbReference type="Pfam" id="PF16184">
    <property type="entry name" value="Cadherin_3"/>
    <property type="match status" value="10"/>
</dbReference>
<comment type="similarity">
    <text evidence="1">Belongs to the FRAS1 family.</text>
</comment>
<evidence type="ECO:0000256" key="5">
    <source>
        <dbReference type="ARBA" id="ARBA00023180"/>
    </source>
</evidence>
<evidence type="ECO:0000256" key="4">
    <source>
        <dbReference type="ARBA" id="ARBA00022837"/>
    </source>
</evidence>
<dbReference type="InterPro" id="IPR038081">
    <property type="entry name" value="CalX-like_sf"/>
</dbReference>
<feature type="transmembrane region" description="Helical" evidence="8">
    <location>
        <begin position="3620"/>
        <end position="3643"/>
    </location>
</feature>
<proteinExistence type="inferred from homology"/>
<dbReference type="SUPFAM" id="SSF141072">
    <property type="entry name" value="CalX-like"/>
    <property type="match status" value="4"/>
</dbReference>
<dbReference type="Proteomes" id="UP000887116">
    <property type="component" value="Unassembled WGS sequence"/>
</dbReference>
<keyword evidence="8" id="KW-0812">Transmembrane</keyword>
<feature type="repeat" description="CSPG" evidence="7">
    <location>
        <begin position="2072"/>
        <end position="2161"/>
    </location>
</feature>
<accession>A0A8X6G6B7</accession>
<feature type="domain" description="VWFC" evidence="10">
    <location>
        <begin position="1"/>
        <end position="48"/>
    </location>
</feature>
<dbReference type="GO" id="GO:0007154">
    <property type="term" value="P:cell communication"/>
    <property type="evidence" value="ECO:0007669"/>
    <property type="project" value="InterPro"/>
</dbReference>
<dbReference type="PROSITE" id="PS50184">
    <property type="entry name" value="VWFC_2"/>
    <property type="match status" value="1"/>
</dbReference>
<evidence type="ECO:0000256" key="7">
    <source>
        <dbReference type="PROSITE-ProRule" id="PRU01201"/>
    </source>
</evidence>
<comment type="caution">
    <text evidence="6">Lacks conserved residue(s) required for the propagation of feature annotation.</text>
</comment>
<dbReference type="Gene3D" id="2.60.40.2030">
    <property type="match status" value="4"/>
</dbReference>
<feature type="repeat" description="CSPG" evidence="7">
    <location>
        <begin position="1228"/>
        <end position="1324"/>
    </location>
</feature>
<dbReference type="PROSITE" id="PS50050">
    <property type="entry name" value="TNFR_NGFR_2"/>
    <property type="match status" value="1"/>
</dbReference>
<dbReference type="InterPro" id="IPR006212">
    <property type="entry name" value="Furin_repeat"/>
</dbReference>
<evidence type="ECO:0000259" key="10">
    <source>
        <dbReference type="PROSITE" id="PS50184"/>
    </source>
</evidence>
<feature type="repeat" description="CSPG" evidence="7">
    <location>
        <begin position="1591"/>
        <end position="1693"/>
    </location>
</feature>
<keyword evidence="4" id="KW-0106">Calcium</keyword>
<evidence type="ECO:0000313" key="12">
    <source>
        <dbReference type="Proteomes" id="UP000887116"/>
    </source>
</evidence>
<dbReference type="SMART" id="SM00237">
    <property type="entry name" value="Calx_beta"/>
    <property type="match status" value="3"/>
</dbReference>
<evidence type="ECO:0000256" key="6">
    <source>
        <dbReference type="PROSITE-ProRule" id="PRU00206"/>
    </source>
</evidence>
<dbReference type="SUPFAM" id="SSF57603">
    <property type="entry name" value="FnI-like domain"/>
    <property type="match status" value="2"/>
</dbReference>
<feature type="repeat" description="TNFR-Cys" evidence="6">
    <location>
        <begin position="236"/>
        <end position="296"/>
    </location>
</feature>
<dbReference type="InterPro" id="IPR009030">
    <property type="entry name" value="Growth_fac_rcpt_cys_sf"/>
</dbReference>
<feature type="non-terminal residue" evidence="11">
    <location>
        <position position="3721"/>
    </location>
</feature>
<gene>
    <name evidence="11" type="primary">FRAS1</name>
    <name evidence="11" type="ORF">TNCT_454901</name>
</gene>
<keyword evidence="8" id="KW-0472">Membrane</keyword>
<feature type="disulfide bond" evidence="6">
    <location>
        <begin position="237"/>
        <end position="252"/>
    </location>
</feature>
<dbReference type="InterPro" id="IPR001368">
    <property type="entry name" value="TNFR/NGFR_Cys_rich_reg"/>
</dbReference>
<evidence type="ECO:0000256" key="2">
    <source>
        <dbReference type="ARBA" id="ARBA00022729"/>
    </source>
</evidence>
<evidence type="ECO:0000256" key="3">
    <source>
        <dbReference type="ARBA" id="ARBA00022737"/>
    </source>
</evidence>
<evidence type="ECO:0000313" key="11">
    <source>
        <dbReference type="EMBL" id="GFQ95309.1"/>
    </source>
</evidence>
<dbReference type="GO" id="GO:0016020">
    <property type="term" value="C:membrane"/>
    <property type="evidence" value="ECO:0007669"/>
    <property type="project" value="InterPro"/>
</dbReference>
<keyword evidence="3" id="KW-0677">Repeat</keyword>